<evidence type="ECO:0000256" key="1">
    <source>
        <dbReference type="SAM" id="Coils"/>
    </source>
</evidence>
<accession>A0A8S4N213</accession>
<evidence type="ECO:0000313" key="3">
    <source>
        <dbReference type="EMBL" id="CAH1775124.1"/>
    </source>
</evidence>
<dbReference type="OrthoDB" id="6094814at2759"/>
<reference evidence="3" key="1">
    <citation type="submission" date="2022-03" db="EMBL/GenBank/DDBJ databases">
        <authorList>
            <person name="Martin C."/>
        </authorList>
    </citation>
    <scope>NUCLEOTIDE SEQUENCE</scope>
</reference>
<protein>
    <submittedName>
        <fullName evidence="3">Uncharacterized protein</fullName>
    </submittedName>
</protein>
<feature type="coiled-coil region" evidence="1">
    <location>
        <begin position="23"/>
        <end position="61"/>
    </location>
</feature>
<evidence type="ECO:0000313" key="4">
    <source>
        <dbReference type="Proteomes" id="UP000749559"/>
    </source>
</evidence>
<feature type="region of interest" description="Disordered" evidence="2">
    <location>
        <begin position="287"/>
        <end position="360"/>
    </location>
</feature>
<organism evidence="3 4">
    <name type="scientific">Owenia fusiformis</name>
    <name type="common">Polychaete worm</name>
    <dbReference type="NCBI Taxonomy" id="6347"/>
    <lineage>
        <taxon>Eukaryota</taxon>
        <taxon>Metazoa</taxon>
        <taxon>Spiralia</taxon>
        <taxon>Lophotrochozoa</taxon>
        <taxon>Annelida</taxon>
        <taxon>Polychaeta</taxon>
        <taxon>Sedentaria</taxon>
        <taxon>Canalipalpata</taxon>
        <taxon>Sabellida</taxon>
        <taxon>Oweniida</taxon>
        <taxon>Oweniidae</taxon>
        <taxon>Owenia</taxon>
    </lineage>
</organism>
<feature type="region of interest" description="Disordered" evidence="2">
    <location>
        <begin position="161"/>
        <end position="185"/>
    </location>
</feature>
<feature type="compositionally biased region" description="Low complexity" evidence="2">
    <location>
        <begin position="292"/>
        <end position="309"/>
    </location>
</feature>
<feature type="compositionally biased region" description="Polar residues" evidence="2">
    <location>
        <begin position="346"/>
        <end position="359"/>
    </location>
</feature>
<dbReference type="AlphaFoldDB" id="A0A8S4N213"/>
<evidence type="ECO:0000256" key="2">
    <source>
        <dbReference type="SAM" id="MobiDB-lite"/>
    </source>
</evidence>
<sequence>MTDHDAETTRGYRSVFAKNVLQKSACTREKSDLDNQMRALKQQRSREEREVKQQLSKLRETQKYLSGTEIQDDGRLIEDVANINDFTEEDFTQQEEEPLINPYPVVITTALFSTSPDKPGSPTSPLRGSDINHQAIVRRKARSQRELRELGSLNSLVRSHTSGSHVVLPPIGGPSREGSTVSRLGSDVSRLGDQRAEWLGDPGAISSIRRPRRTIAQQRIDHISARNGSETASTTSSFMSMARSMNNCNLSASFGGRGSLKVFSPSDRPMLRASSLKDRCKRTKQIYEHAKSPCSSSAGSSKGSHGDGSPTDGTPTSPRSLSPGSRQCLSRASSLKEKHSRHPLSLSDNSPTFNRSSSGLIEPLTRASSLKERKISHTGVFERPVVTKIAFADTKLANKSMYRRRRLHSANDDCRELTGVDQALEVESKPAVQDI</sequence>
<keyword evidence="4" id="KW-1185">Reference proteome</keyword>
<keyword evidence="1" id="KW-0175">Coiled coil</keyword>
<dbReference type="EMBL" id="CAIIXF020000001">
    <property type="protein sequence ID" value="CAH1775124.1"/>
    <property type="molecule type" value="Genomic_DNA"/>
</dbReference>
<gene>
    <name evidence="3" type="ORF">OFUS_LOCUS2469</name>
</gene>
<proteinExistence type="predicted"/>
<comment type="caution">
    <text evidence="3">The sequence shown here is derived from an EMBL/GenBank/DDBJ whole genome shotgun (WGS) entry which is preliminary data.</text>
</comment>
<feature type="compositionally biased region" description="Polar residues" evidence="2">
    <location>
        <begin position="311"/>
        <end position="333"/>
    </location>
</feature>
<dbReference type="Proteomes" id="UP000749559">
    <property type="component" value="Unassembled WGS sequence"/>
</dbReference>
<name>A0A8S4N213_OWEFU</name>